<feature type="region of interest" description="Disordered" evidence="5">
    <location>
        <begin position="55"/>
        <end position="85"/>
    </location>
</feature>
<dbReference type="PANTHER" id="PTHR47823:SF9">
    <property type="entry name" value="CHROMOSOME UNDETERMINED SCAFFOLD_10, WHOLE GENOME SHOTGUN SEQUENCE"/>
    <property type="match status" value="1"/>
</dbReference>
<keyword evidence="3 6" id="KW-1133">Transmembrane helix</keyword>
<feature type="transmembrane region" description="Helical" evidence="6">
    <location>
        <begin position="1081"/>
        <end position="1105"/>
    </location>
</feature>
<feature type="domain" description="Cyclic nucleotide-binding" evidence="7">
    <location>
        <begin position="1263"/>
        <end position="1362"/>
    </location>
</feature>
<evidence type="ECO:0000259" key="7">
    <source>
        <dbReference type="PROSITE" id="PS50042"/>
    </source>
</evidence>
<feature type="transmembrane region" description="Helical" evidence="6">
    <location>
        <begin position="1159"/>
        <end position="1177"/>
    </location>
</feature>
<evidence type="ECO:0000313" key="8">
    <source>
        <dbReference type="EMBL" id="CAD8178341.1"/>
    </source>
</evidence>
<evidence type="ECO:0000256" key="4">
    <source>
        <dbReference type="ARBA" id="ARBA00023136"/>
    </source>
</evidence>
<feature type="compositionally biased region" description="Low complexity" evidence="5">
    <location>
        <begin position="405"/>
        <end position="421"/>
    </location>
</feature>
<feature type="region of interest" description="Disordered" evidence="5">
    <location>
        <begin position="404"/>
        <end position="430"/>
    </location>
</feature>
<evidence type="ECO:0000256" key="2">
    <source>
        <dbReference type="ARBA" id="ARBA00022692"/>
    </source>
</evidence>
<comment type="caution">
    <text evidence="8">The sequence shown here is derived from an EMBL/GenBank/DDBJ whole genome shotgun (WGS) entry which is preliminary data.</text>
</comment>
<accession>A0A8S1VNY4</accession>
<reference evidence="8" key="1">
    <citation type="submission" date="2021-01" db="EMBL/GenBank/DDBJ databases">
        <authorList>
            <consortium name="Genoscope - CEA"/>
            <person name="William W."/>
        </authorList>
    </citation>
    <scope>NUCLEOTIDE SEQUENCE</scope>
</reference>
<feature type="transmembrane region" description="Helical" evidence="6">
    <location>
        <begin position="962"/>
        <end position="983"/>
    </location>
</feature>
<feature type="transmembrane region" description="Helical" evidence="6">
    <location>
        <begin position="1004"/>
        <end position="1023"/>
    </location>
</feature>
<keyword evidence="9" id="KW-1185">Reference proteome</keyword>
<dbReference type="CDD" id="cd00038">
    <property type="entry name" value="CAP_ED"/>
    <property type="match status" value="1"/>
</dbReference>
<evidence type="ECO:0000256" key="6">
    <source>
        <dbReference type="SAM" id="Phobius"/>
    </source>
</evidence>
<proteinExistence type="predicted"/>
<dbReference type="InterPro" id="IPR000595">
    <property type="entry name" value="cNMP-bd_dom"/>
</dbReference>
<organism evidence="8 9">
    <name type="scientific">Paramecium pentaurelia</name>
    <dbReference type="NCBI Taxonomy" id="43138"/>
    <lineage>
        <taxon>Eukaryota</taxon>
        <taxon>Sar</taxon>
        <taxon>Alveolata</taxon>
        <taxon>Ciliophora</taxon>
        <taxon>Intramacronucleata</taxon>
        <taxon>Oligohymenophorea</taxon>
        <taxon>Peniculida</taxon>
        <taxon>Parameciidae</taxon>
        <taxon>Paramecium</taxon>
    </lineage>
</organism>
<keyword evidence="2 6" id="KW-0812">Transmembrane</keyword>
<dbReference type="Proteomes" id="UP000689195">
    <property type="component" value="Unassembled WGS sequence"/>
</dbReference>
<name>A0A8S1VNY4_9CILI</name>
<dbReference type="OrthoDB" id="421226at2759"/>
<dbReference type="SMART" id="SM00100">
    <property type="entry name" value="cNMP"/>
    <property type="match status" value="1"/>
</dbReference>
<comment type="subcellular location">
    <subcellularLocation>
        <location evidence="1">Membrane</location>
        <topology evidence="1">Multi-pass membrane protein</topology>
    </subcellularLocation>
</comment>
<feature type="compositionally biased region" description="Low complexity" evidence="5">
    <location>
        <begin position="60"/>
        <end position="76"/>
    </location>
</feature>
<keyword evidence="4 6" id="KW-0472">Membrane</keyword>
<feature type="transmembrane region" description="Helical" evidence="6">
    <location>
        <begin position="932"/>
        <end position="950"/>
    </location>
</feature>
<evidence type="ECO:0000256" key="3">
    <source>
        <dbReference type="ARBA" id="ARBA00022989"/>
    </source>
</evidence>
<dbReference type="EMBL" id="CAJJDO010000069">
    <property type="protein sequence ID" value="CAD8178341.1"/>
    <property type="molecule type" value="Genomic_DNA"/>
</dbReference>
<dbReference type="PANTHER" id="PTHR47823">
    <property type="entry name" value="ION_TRANS DOMAIN-CONTAINING PROTEIN"/>
    <property type="match status" value="1"/>
</dbReference>
<sequence length="1461" mass="171290">MSSNATAERLKHVQELRKAHFYFGFDEDTNHQSVAKQPMPIQKTAKVRPMTSVVEKDQKLQQQQPLQPIQPPKLQQNHFHLGDDKPKLESIQKSDYQRPQSAAIAKLSDETKKDLRSHHFQLGYHDINKPTEYEQNFGDQGKNNVKKADNADLRKHHHDFGDTNNYYSSMYDTVHNKQYDKALLGQGYSKERMAEMNVQLRKTNLVMGRDGNGYTTQNQAIYGKPQLQVNNFQDKTQQLVRNTHITMGTDRVEYTSQAKASHVGNQGDRSILNEAQLKDLRATHFQVGNDQAVNYQSAYRSQFSDRKGQQEQVRNPQFQQNNFDLKDEVVKPTIQEHYKSTYNQQFNGQKAEKRLKHVQELRKAHFYFGFDEDTNHQSVAKQPMPIQKTAKVRPMTSVVEKDQKLQQQQPLQPIQPPKLQQNHFHLGDDKPKLESIQKSDYQRPQSAAIAKLSDETKKDLRSHHFQLGYHDINKPTEYEQNFGDQGKNNVKKADNADLRKHHHDFGDTNNYYSSMYDTVHNKQYDKALLGQGYSKERMAEMNVQLRKTNLVMGRDGNGYTTQNQAIYGKPQLQVNNFQDKTQQLVRNTHITMGTDRVEYTSQAKASHVGNQGDRSILNEAQLKDLRATHFQVGNDQAVNYQSAYRSQFSDRKGQQEQVRNPQFQQNNFDLKDEVVKPTIQEHYKSTYNQQFNGQKAEKVNPIVDNSKNIMIGNDKLSYQSEAQARFRDFHSKPGKLQEEVQAELRKHHFKFGTDEDTIESVAKAQFKNPHGQPGKMDAEMKKDLRTHHFQLGYCRNDYQTHQKEFGSKQGPPNKLPPEMAQRWWLYFNRIIMINPQITVFNVFFRKLDFLQNFSFYRKVNQEKKQRLVAIWRRVFLASYFIGIMRSFQNRVKIYGAIRQDDHMDLIEDEVFKSNQEEKKVYVFYPDEQFKTVWNMLLIFLLLATAVITPFKVCFIDSGNEGFWFWVDVIFDVLFFADLIINFLSAFYDEEQKIVDDYRMIAKQYIYGWFTVDVIAVLPITYFLDDNTDTAALRYNKLLRLIRLPRLYRLVRLLKISKANLNIKNKTQAARILSYLGINEGIIKGLILLGKILLINHLIACFWYFIAKFNEFDPNTWVAQAHLEDTTLYNKYIAAFEWSLQTLTTVGYGDIKATTIEERIFAIIWMIFGTGFFSYTLGKLSSILENVDKKWVDFERRMHLFNDFSVRVKLPYALKCKVHKYYRNNYLKNVYSSLDPKKLIQELPSQIRNELLMICYKYLIDSVSLLKIDKNFTATILPHLNFLEVHPGEIIYRQDDPPTDIYFIEKGKVNFVTHDKYTLITLLEASFFGEIEAFEDINREYFAIAKEPTNLFFCSYDIFRNLLKEFPTVASEVKIIYDKRKSKYKTCLYMIELQRKRNSGSDPKEELQNSTQYYLGLIAQYEEEQNKMNSTKGLVNTKKKSVLDQFSFKKKQQKMSVFQTLK</sequence>
<protein>
    <recommendedName>
        <fullName evidence="7">Cyclic nucleotide-binding domain-containing protein</fullName>
    </recommendedName>
</protein>
<dbReference type="GO" id="GO:0005216">
    <property type="term" value="F:monoatomic ion channel activity"/>
    <property type="evidence" value="ECO:0007669"/>
    <property type="project" value="InterPro"/>
</dbReference>
<dbReference type="Pfam" id="PF00520">
    <property type="entry name" value="Ion_trans"/>
    <property type="match status" value="1"/>
</dbReference>
<dbReference type="InterPro" id="IPR005821">
    <property type="entry name" value="Ion_trans_dom"/>
</dbReference>
<evidence type="ECO:0000256" key="5">
    <source>
        <dbReference type="SAM" id="MobiDB-lite"/>
    </source>
</evidence>
<gene>
    <name evidence="8" type="ORF">PPENT_87.1.T0690146</name>
</gene>
<evidence type="ECO:0000313" key="9">
    <source>
        <dbReference type="Proteomes" id="UP000689195"/>
    </source>
</evidence>
<dbReference type="PROSITE" id="PS50042">
    <property type="entry name" value="CNMP_BINDING_3"/>
    <property type="match status" value="1"/>
</dbReference>
<dbReference type="Pfam" id="PF00027">
    <property type="entry name" value="cNMP_binding"/>
    <property type="match status" value="1"/>
</dbReference>
<dbReference type="FunFam" id="1.10.287.70:FF:000123">
    <property type="entry name" value="Potassium channel KAT3"/>
    <property type="match status" value="1"/>
</dbReference>
<evidence type="ECO:0000256" key="1">
    <source>
        <dbReference type="ARBA" id="ARBA00004141"/>
    </source>
</evidence>
<dbReference type="GO" id="GO:0016020">
    <property type="term" value="C:membrane"/>
    <property type="evidence" value="ECO:0007669"/>
    <property type="project" value="UniProtKB-SubCell"/>
</dbReference>